<evidence type="ECO:0000256" key="6">
    <source>
        <dbReference type="ARBA" id="ARBA00022840"/>
    </source>
</evidence>
<feature type="transmembrane region" description="Helical" evidence="10">
    <location>
        <begin position="656"/>
        <end position="680"/>
    </location>
</feature>
<dbReference type="Gene3D" id="1.10.510.10">
    <property type="entry name" value="Transferase(Phosphotransferase) domain 1"/>
    <property type="match status" value="1"/>
</dbReference>
<dbReference type="GO" id="GO:0005524">
    <property type="term" value="F:ATP binding"/>
    <property type="evidence" value="ECO:0007669"/>
    <property type="project" value="UniProtKB-KW"/>
</dbReference>
<dbReference type="Pfam" id="PF05154">
    <property type="entry name" value="TM2"/>
    <property type="match status" value="1"/>
</dbReference>
<feature type="transmembrane region" description="Helical" evidence="10">
    <location>
        <begin position="803"/>
        <end position="821"/>
    </location>
</feature>
<keyword evidence="7 10" id="KW-1133">Transmembrane helix</keyword>
<feature type="compositionally biased region" description="Polar residues" evidence="9">
    <location>
        <begin position="540"/>
        <end position="549"/>
    </location>
</feature>
<feature type="transmembrane region" description="Helical" evidence="10">
    <location>
        <begin position="480"/>
        <end position="498"/>
    </location>
</feature>
<feature type="transmembrane region" description="Helical" evidence="10">
    <location>
        <begin position="427"/>
        <end position="445"/>
    </location>
</feature>
<evidence type="ECO:0000313" key="12">
    <source>
        <dbReference type="EMBL" id="MBB6431599.1"/>
    </source>
</evidence>
<feature type="region of interest" description="Disordered" evidence="9">
    <location>
        <begin position="527"/>
        <end position="551"/>
    </location>
</feature>
<dbReference type="SUPFAM" id="SSF56112">
    <property type="entry name" value="Protein kinase-like (PK-like)"/>
    <property type="match status" value="1"/>
</dbReference>
<feature type="transmembrane region" description="Helical" evidence="10">
    <location>
        <begin position="454"/>
        <end position="474"/>
    </location>
</feature>
<dbReference type="Proteomes" id="UP000541810">
    <property type="component" value="Unassembled WGS sequence"/>
</dbReference>
<dbReference type="PROSITE" id="PS50011">
    <property type="entry name" value="PROTEIN_KINASE_DOM"/>
    <property type="match status" value="1"/>
</dbReference>
<feature type="transmembrane region" description="Helical" evidence="10">
    <location>
        <begin position="361"/>
        <end position="380"/>
    </location>
</feature>
<dbReference type="GO" id="GO:0016020">
    <property type="term" value="C:membrane"/>
    <property type="evidence" value="ECO:0007669"/>
    <property type="project" value="UniProtKB-SubCell"/>
</dbReference>
<evidence type="ECO:0000256" key="3">
    <source>
        <dbReference type="ARBA" id="ARBA00022692"/>
    </source>
</evidence>
<organism evidence="12 13">
    <name type="scientific">Algisphaera agarilytica</name>
    <dbReference type="NCBI Taxonomy" id="1385975"/>
    <lineage>
        <taxon>Bacteria</taxon>
        <taxon>Pseudomonadati</taxon>
        <taxon>Planctomycetota</taxon>
        <taxon>Phycisphaerae</taxon>
        <taxon>Phycisphaerales</taxon>
        <taxon>Phycisphaeraceae</taxon>
        <taxon>Algisphaera</taxon>
    </lineage>
</organism>
<evidence type="ECO:0000256" key="5">
    <source>
        <dbReference type="ARBA" id="ARBA00022777"/>
    </source>
</evidence>
<comment type="subcellular location">
    <subcellularLocation>
        <location evidence="1">Membrane</location>
        <topology evidence="1">Multi-pass membrane protein</topology>
    </subcellularLocation>
</comment>
<keyword evidence="6" id="KW-0067">ATP-binding</keyword>
<feature type="transmembrane region" description="Helical" evidence="10">
    <location>
        <begin position="743"/>
        <end position="761"/>
    </location>
</feature>
<dbReference type="RefSeq" id="WP_184679055.1">
    <property type="nucleotide sequence ID" value="NZ_JACHGY010000001.1"/>
</dbReference>
<keyword evidence="3 10" id="KW-0812">Transmembrane</keyword>
<dbReference type="InterPro" id="IPR008271">
    <property type="entry name" value="Ser/Thr_kinase_AS"/>
</dbReference>
<keyword evidence="2" id="KW-0808">Transferase</keyword>
<dbReference type="PANTHER" id="PTHR43289">
    <property type="entry name" value="MITOGEN-ACTIVATED PROTEIN KINASE KINASE KINASE 20-RELATED"/>
    <property type="match status" value="1"/>
</dbReference>
<keyword evidence="13" id="KW-1185">Reference proteome</keyword>
<dbReference type="InterPro" id="IPR011009">
    <property type="entry name" value="Kinase-like_dom_sf"/>
</dbReference>
<comment type="caution">
    <text evidence="12">The sequence shown here is derived from an EMBL/GenBank/DDBJ whole genome shotgun (WGS) entry which is preliminary data.</text>
</comment>
<evidence type="ECO:0000256" key="7">
    <source>
        <dbReference type="ARBA" id="ARBA00022989"/>
    </source>
</evidence>
<sequence>MSTYRYQPGDRPLDGYTVRAPAGRGGFGEVYFAESDAGREVALKALYVTQGYDEIELRGIRHCMNLKSPHLVSIFDVKTAEDGTPFVVMEYVAGPSLRDLLNDSPEGLGPDKAAFFLREVAKGLSHLHGYGVVHRDLKPANIFYEDGYVKIGDYGLSKLMSADPVASQTVTVGTVHYMAPEIGAGKYDKSIDLYALGCLLYEMLTGRVPYSGDSPSEVLMKHLQAEPELDDVPEAFAKVIRKALQKDPADRYASATETVEDLFGTEHVRNSVSQLNADELSVIAKRVGRKLETPPANNVSPGGVPLRALRPAAGAKTPPAANERRWPSQGRGLFLMLTVILALVAAALTGTGMERHADEGFWSSLFMLMFVGPATTWAVTRGSRYEPDPLLGTRLGFAIRPILSHALIALPFIFIVVAGGVSDRVGSHLVTAAFFSALVTACVYWPRYTHPDRAVAFSPGLWVGLGLAAALPTLVLMPEAVAIAFVLPVIIALGAQLVRPTNTPHPVAPLSPATPVVPLPVPVAEPPHPEAAPVSPQPKAESQTEPTDTSSRHSRLAALLLCAVWIIMPLGGLHRFYVGKWFTGILWLCTFGLFGIGQLIDGILILCGAFTDTQGKPLVRWELAGPPQSRSAHVTRKSAAVKRTWTPRIDGRINPFAMMLHLFGILLLLVSLALVMPVFMSLPQAVSVLPVFENMREEIAREFGYDAWPLLLGRLIGIVGLAGIVLGTFMIVMGRRGGALHCLRALAAGGLFFFFAMMSMTEDGFRAVSDWKLNQMQTTLLEQGQTGFAATLDLYLDQGMTNVIGGFATLAIGMVLMAIPARSRVISHSTRPEVSS</sequence>
<feature type="domain" description="Protein kinase" evidence="11">
    <location>
        <begin position="16"/>
        <end position="263"/>
    </location>
</feature>
<evidence type="ECO:0000313" key="13">
    <source>
        <dbReference type="Proteomes" id="UP000541810"/>
    </source>
</evidence>
<dbReference type="SMART" id="SM00220">
    <property type="entry name" value="S_TKc"/>
    <property type="match status" value="1"/>
</dbReference>
<dbReference type="InterPro" id="IPR000719">
    <property type="entry name" value="Prot_kinase_dom"/>
</dbReference>
<dbReference type="CDD" id="cd14014">
    <property type="entry name" value="STKc_PknB_like"/>
    <property type="match status" value="1"/>
</dbReference>
<accession>A0A7X0H964</accession>
<dbReference type="AlphaFoldDB" id="A0A7X0H964"/>
<dbReference type="PROSITE" id="PS00108">
    <property type="entry name" value="PROTEIN_KINASE_ST"/>
    <property type="match status" value="1"/>
</dbReference>
<protein>
    <recommendedName>
        <fullName evidence="11">Protein kinase domain-containing protein</fullName>
    </recommendedName>
</protein>
<evidence type="ECO:0000256" key="9">
    <source>
        <dbReference type="SAM" id="MobiDB-lite"/>
    </source>
</evidence>
<evidence type="ECO:0000259" key="11">
    <source>
        <dbReference type="PROSITE" id="PS50011"/>
    </source>
</evidence>
<dbReference type="EMBL" id="JACHGY010000001">
    <property type="protein sequence ID" value="MBB6431599.1"/>
    <property type="molecule type" value="Genomic_DNA"/>
</dbReference>
<dbReference type="InterPro" id="IPR007829">
    <property type="entry name" value="TM2"/>
</dbReference>
<feature type="transmembrane region" description="Helical" evidence="10">
    <location>
        <begin position="711"/>
        <end position="731"/>
    </location>
</feature>
<feature type="transmembrane region" description="Helical" evidence="10">
    <location>
        <begin position="401"/>
        <end position="421"/>
    </location>
</feature>
<proteinExistence type="predicted"/>
<evidence type="ECO:0000256" key="10">
    <source>
        <dbReference type="SAM" id="Phobius"/>
    </source>
</evidence>
<feature type="transmembrane region" description="Helical" evidence="10">
    <location>
        <begin position="556"/>
        <end position="578"/>
    </location>
</feature>
<evidence type="ECO:0000256" key="2">
    <source>
        <dbReference type="ARBA" id="ARBA00022679"/>
    </source>
</evidence>
<dbReference type="Gene3D" id="3.30.200.20">
    <property type="entry name" value="Phosphorylase Kinase, domain 1"/>
    <property type="match status" value="1"/>
</dbReference>
<evidence type="ECO:0000256" key="1">
    <source>
        <dbReference type="ARBA" id="ARBA00004141"/>
    </source>
</evidence>
<keyword evidence="8 10" id="KW-0472">Membrane</keyword>
<dbReference type="GO" id="GO:0004674">
    <property type="term" value="F:protein serine/threonine kinase activity"/>
    <property type="evidence" value="ECO:0007669"/>
    <property type="project" value="TreeGrafter"/>
</dbReference>
<keyword evidence="5" id="KW-0418">Kinase</keyword>
<name>A0A7X0H964_9BACT</name>
<reference evidence="12 13" key="1">
    <citation type="submission" date="2020-08" db="EMBL/GenBank/DDBJ databases">
        <title>Genomic Encyclopedia of Type Strains, Phase IV (KMG-IV): sequencing the most valuable type-strain genomes for metagenomic binning, comparative biology and taxonomic classification.</title>
        <authorList>
            <person name="Goeker M."/>
        </authorList>
    </citation>
    <scope>NUCLEOTIDE SEQUENCE [LARGE SCALE GENOMIC DNA]</scope>
    <source>
        <strain evidence="12 13">DSM 103725</strain>
    </source>
</reference>
<feature type="transmembrane region" description="Helical" evidence="10">
    <location>
        <begin position="332"/>
        <end position="349"/>
    </location>
</feature>
<dbReference type="PANTHER" id="PTHR43289:SF6">
    <property type="entry name" value="SERINE_THREONINE-PROTEIN KINASE NEKL-3"/>
    <property type="match status" value="1"/>
</dbReference>
<dbReference type="Pfam" id="PF00069">
    <property type="entry name" value="Pkinase"/>
    <property type="match status" value="1"/>
</dbReference>
<feature type="transmembrane region" description="Helical" evidence="10">
    <location>
        <begin position="584"/>
        <end position="610"/>
    </location>
</feature>
<evidence type="ECO:0000256" key="8">
    <source>
        <dbReference type="ARBA" id="ARBA00023136"/>
    </source>
</evidence>
<keyword evidence="4" id="KW-0547">Nucleotide-binding</keyword>
<evidence type="ECO:0000256" key="4">
    <source>
        <dbReference type="ARBA" id="ARBA00022741"/>
    </source>
</evidence>
<gene>
    <name evidence="12" type="ORF">HNQ40_003405</name>
</gene>